<name>A0A319DDB2_9EURO</name>
<dbReference type="AlphaFoldDB" id="A0A319DDB2"/>
<dbReference type="InterPro" id="IPR027417">
    <property type="entry name" value="P-loop_NTPase"/>
</dbReference>
<keyword evidence="2" id="KW-1185">Reference proteome</keyword>
<dbReference type="SUPFAM" id="SSF52540">
    <property type="entry name" value="P-loop containing nucleoside triphosphate hydrolases"/>
    <property type="match status" value="1"/>
</dbReference>
<proteinExistence type="predicted"/>
<evidence type="ECO:0000313" key="2">
    <source>
        <dbReference type="Proteomes" id="UP000247810"/>
    </source>
</evidence>
<dbReference type="InterPro" id="IPR040632">
    <property type="entry name" value="Sulfotransfer_4"/>
</dbReference>
<organism evidence="1 2">
    <name type="scientific">Aspergillus ellipticus CBS 707.79</name>
    <dbReference type="NCBI Taxonomy" id="1448320"/>
    <lineage>
        <taxon>Eukaryota</taxon>
        <taxon>Fungi</taxon>
        <taxon>Dikarya</taxon>
        <taxon>Ascomycota</taxon>
        <taxon>Pezizomycotina</taxon>
        <taxon>Eurotiomycetes</taxon>
        <taxon>Eurotiomycetidae</taxon>
        <taxon>Eurotiales</taxon>
        <taxon>Aspergillaceae</taxon>
        <taxon>Aspergillus</taxon>
        <taxon>Aspergillus subgen. Circumdati</taxon>
    </lineage>
</organism>
<dbReference type="Gene3D" id="3.40.50.300">
    <property type="entry name" value="P-loop containing nucleotide triphosphate hydrolases"/>
    <property type="match status" value="1"/>
</dbReference>
<sequence length="240" mass="27582">MSHRPASLPPRRCHRVVPLEVLALGLSRTGTSSLRQALLDLGYDDCYHFAACLSENPPDCRMWIEALEAKFEGQGDPFTRADWDQLLGHCRAVTDIPCAILYQELLEAYPEAKVILTVRDSPDQWYISVCRTLMDTWFDVSYAPPRSLGARLYRLFSVLLYRHYMYGFMPERGRQFYTEYNATIRRIVPADRLLVMNVTEGWEPLCRFLDKEAPPWDFPRSNGTEAFIIKAPAGLQGLRA</sequence>
<dbReference type="EMBL" id="KZ826053">
    <property type="protein sequence ID" value="PYH89013.1"/>
    <property type="molecule type" value="Genomic_DNA"/>
</dbReference>
<dbReference type="VEuPathDB" id="FungiDB:BO71DRAFT_435204"/>
<protein>
    <recommendedName>
        <fullName evidence="3">NAD dependent epimerase/dehydratase</fullName>
    </recommendedName>
</protein>
<reference evidence="1 2" key="1">
    <citation type="submission" date="2018-02" db="EMBL/GenBank/DDBJ databases">
        <title>The genomes of Aspergillus section Nigri reveals drivers in fungal speciation.</title>
        <authorList>
            <consortium name="DOE Joint Genome Institute"/>
            <person name="Vesth T.C."/>
            <person name="Nybo J."/>
            <person name="Theobald S."/>
            <person name="Brandl J."/>
            <person name="Frisvad J.C."/>
            <person name="Nielsen K.F."/>
            <person name="Lyhne E.K."/>
            <person name="Kogle M.E."/>
            <person name="Kuo A."/>
            <person name="Riley R."/>
            <person name="Clum A."/>
            <person name="Nolan M."/>
            <person name="Lipzen A."/>
            <person name="Salamov A."/>
            <person name="Henrissat B."/>
            <person name="Wiebenga A."/>
            <person name="De vries R.P."/>
            <person name="Grigoriev I.V."/>
            <person name="Mortensen U.H."/>
            <person name="Andersen M.R."/>
            <person name="Baker S.E."/>
        </authorList>
    </citation>
    <scope>NUCLEOTIDE SEQUENCE [LARGE SCALE GENOMIC DNA]</scope>
    <source>
        <strain evidence="1 2">CBS 707.79</strain>
    </source>
</reference>
<dbReference type="PANTHER" id="PTHR36978">
    <property type="entry name" value="P-LOOP CONTAINING NUCLEOTIDE TRIPHOSPHATE HYDROLASE"/>
    <property type="match status" value="1"/>
</dbReference>
<accession>A0A319DDB2</accession>
<dbReference type="Pfam" id="PF17784">
    <property type="entry name" value="Sulfotransfer_4"/>
    <property type="match status" value="1"/>
</dbReference>
<dbReference type="STRING" id="1448320.A0A319DDB2"/>
<gene>
    <name evidence="1" type="ORF">BO71DRAFT_435204</name>
</gene>
<dbReference type="Proteomes" id="UP000247810">
    <property type="component" value="Unassembled WGS sequence"/>
</dbReference>
<evidence type="ECO:0000313" key="1">
    <source>
        <dbReference type="EMBL" id="PYH89013.1"/>
    </source>
</evidence>
<dbReference type="PANTHER" id="PTHR36978:SF4">
    <property type="entry name" value="P-LOOP CONTAINING NUCLEOSIDE TRIPHOSPHATE HYDROLASE PROTEIN"/>
    <property type="match status" value="1"/>
</dbReference>
<dbReference type="OrthoDB" id="408152at2759"/>
<evidence type="ECO:0008006" key="3">
    <source>
        <dbReference type="Google" id="ProtNLM"/>
    </source>
</evidence>